<dbReference type="InterPro" id="IPR036388">
    <property type="entry name" value="WH-like_DNA-bd_sf"/>
</dbReference>
<dbReference type="Gene3D" id="3.40.190.290">
    <property type="match status" value="1"/>
</dbReference>
<evidence type="ECO:0000256" key="2">
    <source>
        <dbReference type="ARBA" id="ARBA00023015"/>
    </source>
</evidence>
<evidence type="ECO:0000313" key="8">
    <source>
        <dbReference type="Proteomes" id="UP000553888"/>
    </source>
</evidence>
<dbReference type="GO" id="GO:0003700">
    <property type="term" value="F:DNA-binding transcription factor activity"/>
    <property type="evidence" value="ECO:0007669"/>
    <property type="project" value="InterPro"/>
</dbReference>
<evidence type="ECO:0000256" key="1">
    <source>
        <dbReference type="ARBA" id="ARBA00009437"/>
    </source>
</evidence>
<dbReference type="Pfam" id="PF00126">
    <property type="entry name" value="HTH_1"/>
    <property type="match status" value="1"/>
</dbReference>
<gene>
    <name evidence="7" type="ORF">BJ979_000297</name>
</gene>
<comment type="caution">
    <text evidence="7">The sequence shown here is derived from an EMBL/GenBank/DDBJ whole genome shotgun (WGS) entry which is preliminary data.</text>
</comment>
<dbReference type="InterPro" id="IPR000847">
    <property type="entry name" value="LysR_HTH_N"/>
</dbReference>
<dbReference type="PANTHER" id="PTHR30293">
    <property type="entry name" value="TRANSCRIPTIONAL REGULATORY PROTEIN NAC-RELATED"/>
    <property type="match status" value="1"/>
</dbReference>
<dbReference type="SUPFAM" id="SSF46785">
    <property type="entry name" value="Winged helix' DNA-binding domain"/>
    <property type="match status" value="1"/>
</dbReference>
<dbReference type="InterPro" id="IPR005119">
    <property type="entry name" value="LysR_subst-bd"/>
</dbReference>
<dbReference type="PANTHER" id="PTHR30293:SF0">
    <property type="entry name" value="NITROGEN ASSIMILATION REGULATORY PROTEIN NAC"/>
    <property type="match status" value="1"/>
</dbReference>
<keyword evidence="4" id="KW-0010">Activator</keyword>
<dbReference type="GO" id="GO:0003677">
    <property type="term" value="F:DNA binding"/>
    <property type="evidence" value="ECO:0007669"/>
    <property type="project" value="UniProtKB-KW"/>
</dbReference>
<dbReference type="AlphaFoldDB" id="A0A852Y8X2"/>
<accession>A0A852Y8X2</accession>
<reference evidence="7 8" key="1">
    <citation type="submission" date="2020-07" db="EMBL/GenBank/DDBJ databases">
        <title>Sequencing the genomes of 1000 actinobacteria strains.</title>
        <authorList>
            <person name="Klenk H.-P."/>
        </authorList>
    </citation>
    <scope>NUCLEOTIDE SEQUENCE [LARGE SCALE GENOMIC DNA]</scope>
    <source>
        <strain evidence="7 8">DSM 23141</strain>
    </source>
</reference>
<dbReference type="RefSeq" id="WP_179564505.1">
    <property type="nucleotide sequence ID" value="NZ_JACBZY010000001.1"/>
</dbReference>
<keyword evidence="8" id="KW-1185">Reference proteome</keyword>
<dbReference type="PRINTS" id="PR00039">
    <property type="entry name" value="HTHLYSR"/>
</dbReference>
<feature type="domain" description="HTH lysR-type" evidence="6">
    <location>
        <begin position="1"/>
        <end position="58"/>
    </location>
</feature>
<dbReference type="InterPro" id="IPR036390">
    <property type="entry name" value="WH_DNA-bd_sf"/>
</dbReference>
<dbReference type="EMBL" id="JACBZY010000001">
    <property type="protein sequence ID" value="NYG97671.1"/>
    <property type="molecule type" value="Genomic_DNA"/>
</dbReference>
<proteinExistence type="inferred from homology"/>
<sequence>MDTRRLQYFVTIVDAGTITRAAEMLHLAQPALSQHVASLENEFGHQLLVRSRKGVEPTAAGQAVYRYALDALRLESTVRKELDTDSDTPSGTVMIGLATFSIGSMLMVPILQAIRSRYPRIVIRLVETLTVVHSQAIRMGQLDAALIFDPGPVKGVRFDRVSHDELCLVTPAEMPVPGASAEEVPLSALGPLQFLLPPRSHTLRRLLESAFRQNSMELDVVVELEHMRPLGEAISLGLGVTVLPRPAAEAMFAGGEFAIRRIVEPTIMSSFTVATRDEEPRSPAIIAVTDVLHEFVTMGAAHEGEQP</sequence>
<dbReference type="FunFam" id="1.10.10.10:FF:000001">
    <property type="entry name" value="LysR family transcriptional regulator"/>
    <property type="match status" value="1"/>
</dbReference>
<dbReference type="PROSITE" id="PS50931">
    <property type="entry name" value="HTH_LYSR"/>
    <property type="match status" value="1"/>
</dbReference>
<evidence type="ECO:0000256" key="3">
    <source>
        <dbReference type="ARBA" id="ARBA00023125"/>
    </source>
</evidence>
<evidence type="ECO:0000313" key="7">
    <source>
        <dbReference type="EMBL" id="NYG97671.1"/>
    </source>
</evidence>
<evidence type="ECO:0000259" key="6">
    <source>
        <dbReference type="PROSITE" id="PS50931"/>
    </source>
</evidence>
<dbReference type="SUPFAM" id="SSF53850">
    <property type="entry name" value="Periplasmic binding protein-like II"/>
    <property type="match status" value="1"/>
</dbReference>
<keyword evidence="5" id="KW-0804">Transcription</keyword>
<dbReference type="Proteomes" id="UP000553888">
    <property type="component" value="Unassembled WGS sequence"/>
</dbReference>
<organism evidence="7 8">
    <name type="scientific">Schumannella luteola</name>
    <dbReference type="NCBI Taxonomy" id="472059"/>
    <lineage>
        <taxon>Bacteria</taxon>
        <taxon>Bacillati</taxon>
        <taxon>Actinomycetota</taxon>
        <taxon>Actinomycetes</taxon>
        <taxon>Micrococcales</taxon>
        <taxon>Microbacteriaceae</taxon>
        <taxon>Schumannella</taxon>
    </lineage>
</organism>
<protein>
    <submittedName>
        <fullName evidence="7">LysR family nitrogen assimilation transcriptional regulator</fullName>
    </submittedName>
</protein>
<name>A0A852Y8X2_9MICO</name>
<evidence type="ECO:0000256" key="4">
    <source>
        <dbReference type="ARBA" id="ARBA00023159"/>
    </source>
</evidence>
<evidence type="ECO:0000256" key="5">
    <source>
        <dbReference type="ARBA" id="ARBA00023163"/>
    </source>
</evidence>
<keyword evidence="3" id="KW-0238">DNA-binding</keyword>
<dbReference type="Gene3D" id="1.10.10.10">
    <property type="entry name" value="Winged helix-like DNA-binding domain superfamily/Winged helix DNA-binding domain"/>
    <property type="match status" value="1"/>
</dbReference>
<keyword evidence="2" id="KW-0805">Transcription regulation</keyword>
<dbReference type="GO" id="GO:2000142">
    <property type="term" value="P:regulation of DNA-templated transcription initiation"/>
    <property type="evidence" value="ECO:0007669"/>
    <property type="project" value="TreeGrafter"/>
</dbReference>
<dbReference type="Pfam" id="PF03466">
    <property type="entry name" value="LysR_substrate"/>
    <property type="match status" value="1"/>
</dbReference>
<comment type="similarity">
    <text evidence="1">Belongs to the LysR transcriptional regulatory family.</text>
</comment>